<dbReference type="AlphaFoldDB" id="A0A0B1SUR4"/>
<evidence type="ECO:0000313" key="3">
    <source>
        <dbReference type="Proteomes" id="UP000053660"/>
    </source>
</evidence>
<organism evidence="2 3">
    <name type="scientific">Oesophagostomum dentatum</name>
    <name type="common">Nodular worm</name>
    <dbReference type="NCBI Taxonomy" id="61180"/>
    <lineage>
        <taxon>Eukaryota</taxon>
        <taxon>Metazoa</taxon>
        <taxon>Ecdysozoa</taxon>
        <taxon>Nematoda</taxon>
        <taxon>Chromadorea</taxon>
        <taxon>Rhabditida</taxon>
        <taxon>Rhabditina</taxon>
        <taxon>Rhabditomorpha</taxon>
        <taxon>Strongyloidea</taxon>
        <taxon>Strongylidae</taxon>
        <taxon>Oesophagostomum</taxon>
    </lineage>
</organism>
<dbReference type="Proteomes" id="UP000053660">
    <property type="component" value="Unassembled WGS sequence"/>
</dbReference>
<accession>A0A0B1SUR4</accession>
<sequence length="177" mass="19838">MIFRSVVQPTFGRQPAVQTPPPVAPTAAPRAPVAAFTPAPVQPQPQPQPFVPQQERPPQPSQPFRPRTRLPPFQPPTQPFRPQQPFQPQFQTQPPFQPQQFRTQPPPPTTPAPQLPFASQQNLRTGVCPMSIFYISTPINGPTRLSFTHFAIAVTVDQCARTCHEFNCAVSYLFFTF</sequence>
<proteinExistence type="predicted"/>
<gene>
    <name evidence="2" type="ORF">OESDEN_12958</name>
</gene>
<reference evidence="2 3" key="1">
    <citation type="submission" date="2014-03" db="EMBL/GenBank/DDBJ databases">
        <title>Draft genome of the hookworm Oesophagostomum dentatum.</title>
        <authorList>
            <person name="Mitreva M."/>
        </authorList>
    </citation>
    <scope>NUCLEOTIDE SEQUENCE [LARGE SCALE GENOMIC DNA]</scope>
    <source>
        <strain evidence="2 3">OD-Hann</strain>
    </source>
</reference>
<dbReference type="OrthoDB" id="5871074at2759"/>
<evidence type="ECO:0000313" key="2">
    <source>
        <dbReference type="EMBL" id="KHJ87272.1"/>
    </source>
</evidence>
<evidence type="ECO:0000256" key="1">
    <source>
        <dbReference type="SAM" id="MobiDB-lite"/>
    </source>
</evidence>
<feature type="compositionally biased region" description="Low complexity" evidence="1">
    <location>
        <begin position="25"/>
        <end position="39"/>
    </location>
</feature>
<protein>
    <submittedName>
        <fullName evidence="2">Uncharacterized protein</fullName>
    </submittedName>
</protein>
<name>A0A0B1SUR4_OESDE</name>
<feature type="compositionally biased region" description="Pro residues" evidence="1">
    <location>
        <begin position="104"/>
        <end position="113"/>
    </location>
</feature>
<keyword evidence="3" id="KW-1185">Reference proteome</keyword>
<feature type="compositionally biased region" description="Pro residues" evidence="1">
    <location>
        <begin position="40"/>
        <end position="63"/>
    </location>
</feature>
<feature type="compositionally biased region" description="Low complexity" evidence="1">
    <location>
        <begin position="80"/>
        <end position="103"/>
    </location>
</feature>
<dbReference type="EMBL" id="KN558152">
    <property type="protein sequence ID" value="KHJ87272.1"/>
    <property type="molecule type" value="Genomic_DNA"/>
</dbReference>
<feature type="region of interest" description="Disordered" evidence="1">
    <location>
        <begin position="1"/>
        <end position="113"/>
    </location>
</feature>